<proteinExistence type="predicted"/>
<evidence type="ECO:0000256" key="1">
    <source>
        <dbReference type="SAM" id="SignalP"/>
    </source>
</evidence>
<organism evidence="2 3">
    <name type="scientific">Novipirellula aureliae</name>
    <dbReference type="NCBI Taxonomy" id="2527966"/>
    <lineage>
        <taxon>Bacteria</taxon>
        <taxon>Pseudomonadati</taxon>
        <taxon>Planctomycetota</taxon>
        <taxon>Planctomycetia</taxon>
        <taxon>Pirellulales</taxon>
        <taxon>Pirellulaceae</taxon>
        <taxon>Novipirellula</taxon>
    </lineage>
</organism>
<dbReference type="EMBL" id="SJPY01000008">
    <property type="protein sequence ID" value="TWU36687.1"/>
    <property type="molecule type" value="Genomic_DNA"/>
</dbReference>
<dbReference type="NCBIfam" id="TIGR02281">
    <property type="entry name" value="clan_AA_DTGA"/>
    <property type="match status" value="1"/>
</dbReference>
<dbReference type="OrthoDB" id="268997at2"/>
<evidence type="ECO:0000313" key="2">
    <source>
        <dbReference type="EMBL" id="TWU36687.1"/>
    </source>
</evidence>
<protein>
    <recommendedName>
        <fullName evidence="4">Retroviral aspartyl protease</fullName>
    </recommendedName>
</protein>
<dbReference type="Gene3D" id="2.40.70.10">
    <property type="entry name" value="Acid Proteases"/>
    <property type="match status" value="1"/>
</dbReference>
<gene>
    <name evidence="2" type="ORF">Q31b_49690</name>
</gene>
<dbReference type="InterPro" id="IPR034122">
    <property type="entry name" value="Retropepsin-like_bacterial"/>
</dbReference>
<sequence precursor="true">MPTSPFRAMLAIMVLVASILVSETCVAQPTETPEPSRSVRYSPEVVAKAEAILETAGLRRTGKSIASTETADLSRNITGLLRSQRDLHRLQQDWKAADDRLKANQNQLQLLNARIGELNLQLARIAGSSVSANNRIVGLIEATRAQIRATIIARDGLKTQSDAERTKVMAAETAYAETVLALRQDFEALHEKLSKSLQKRETQVSLQVMAANFETPSELTAEIILQSIDKRLQRIEQEIFRESIPLLVEPSGSLMITAVIGKEPVKMVVDSGASLVVLPAKTAAEIGVQVNSDAPELRLVIANGAVINARAVILPRMRIGNFEAEDVRAAVLEPEAVNAEPLLGMSFLGNFKFEINSSEKTISLLRVATP</sequence>
<dbReference type="Proteomes" id="UP000315471">
    <property type="component" value="Unassembled WGS sequence"/>
</dbReference>
<dbReference type="CDD" id="cd05483">
    <property type="entry name" value="retropepsin_like_bacteria"/>
    <property type="match status" value="1"/>
</dbReference>
<feature type="signal peptide" evidence="1">
    <location>
        <begin position="1"/>
        <end position="27"/>
    </location>
</feature>
<dbReference type="InterPro" id="IPR001969">
    <property type="entry name" value="Aspartic_peptidase_AS"/>
</dbReference>
<feature type="chain" id="PRO_5022846680" description="Retroviral aspartyl protease" evidence="1">
    <location>
        <begin position="28"/>
        <end position="370"/>
    </location>
</feature>
<reference evidence="2 3" key="1">
    <citation type="submission" date="2019-02" db="EMBL/GenBank/DDBJ databases">
        <title>Deep-cultivation of Planctomycetes and their phenomic and genomic characterization uncovers novel biology.</title>
        <authorList>
            <person name="Wiegand S."/>
            <person name="Jogler M."/>
            <person name="Boedeker C."/>
            <person name="Pinto D."/>
            <person name="Vollmers J."/>
            <person name="Rivas-Marin E."/>
            <person name="Kohn T."/>
            <person name="Peeters S.H."/>
            <person name="Heuer A."/>
            <person name="Rast P."/>
            <person name="Oberbeckmann S."/>
            <person name="Bunk B."/>
            <person name="Jeske O."/>
            <person name="Meyerdierks A."/>
            <person name="Storesund J.E."/>
            <person name="Kallscheuer N."/>
            <person name="Luecker S."/>
            <person name="Lage O.M."/>
            <person name="Pohl T."/>
            <person name="Merkel B.J."/>
            <person name="Hornburger P."/>
            <person name="Mueller R.-W."/>
            <person name="Bruemmer F."/>
            <person name="Labrenz M."/>
            <person name="Spormann A.M."/>
            <person name="Op Den Camp H."/>
            <person name="Overmann J."/>
            <person name="Amann R."/>
            <person name="Jetten M.S.M."/>
            <person name="Mascher T."/>
            <person name="Medema M.H."/>
            <person name="Devos D.P."/>
            <person name="Kaster A.-K."/>
            <person name="Ovreas L."/>
            <person name="Rohde M."/>
            <person name="Galperin M.Y."/>
            <person name="Jogler C."/>
        </authorList>
    </citation>
    <scope>NUCLEOTIDE SEQUENCE [LARGE SCALE GENOMIC DNA]</scope>
    <source>
        <strain evidence="2 3">Q31b</strain>
    </source>
</reference>
<keyword evidence="3" id="KW-1185">Reference proteome</keyword>
<accession>A0A5C6DLJ7</accession>
<evidence type="ECO:0000313" key="3">
    <source>
        <dbReference type="Proteomes" id="UP000315471"/>
    </source>
</evidence>
<dbReference type="Pfam" id="PF13975">
    <property type="entry name" value="gag-asp_proteas"/>
    <property type="match status" value="1"/>
</dbReference>
<dbReference type="GO" id="GO:0004190">
    <property type="term" value="F:aspartic-type endopeptidase activity"/>
    <property type="evidence" value="ECO:0007669"/>
    <property type="project" value="InterPro"/>
</dbReference>
<dbReference type="InterPro" id="IPR021109">
    <property type="entry name" value="Peptidase_aspartic_dom_sf"/>
</dbReference>
<comment type="caution">
    <text evidence="2">The sequence shown here is derived from an EMBL/GenBank/DDBJ whole genome shotgun (WGS) entry which is preliminary data.</text>
</comment>
<evidence type="ECO:0008006" key="4">
    <source>
        <dbReference type="Google" id="ProtNLM"/>
    </source>
</evidence>
<dbReference type="PROSITE" id="PS00141">
    <property type="entry name" value="ASP_PROTEASE"/>
    <property type="match status" value="1"/>
</dbReference>
<dbReference type="RefSeq" id="WP_146602076.1">
    <property type="nucleotide sequence ID" value="NZ_SJPY01000008.1"/>
</dbReference>
<name>A0A5C6DLJ7_9BACT</name>
<dbReference type="GO" id="GO:0006508">
    <property type="term" value="P:proteolysis"/>
    <property type="evidence" value="ECO:0007669"/>
    <property type="project" value="InterPro"/>
</dbReference>
<dbReference type="SUPFAM" id="SSF50630">
    <property type="entry name" value="Acid proteases"/>
    <property type="match status" value="1"/>
</dbReference>
<dbReference type="AlphaFoldDB" id="A0A5C6DLJ7"/>
<keyword evidence="1" id="KW-0732">Signal</keyword>
<dbReference type="InterPro" id="IPR011969">
    <property type="entry name" value="Clan_AA_Asp_peptidase_C"/>
</dbReference>